<dbReference type="KEGG" id="spal:FM071_08295"/>
<evidence type="ECO:0000313" key="3">
    <source>
        <dbReference type="Proteomes" id="UP000593580"/>
    </source>
</evidence>
<feature type="transmembrane region" description="Helical" evidence="1">
    <location>
        <begin position="65"/>
        <end position="88"/>
    </location>
</feature>
<keyword evidence="1" id="KW-0472">Membrane</keyword>
<dbReference type="EMBL" id="CP041406">
    <property type="protein sequence ID" value="QOP46290.1"/>
    <property type="molecule type" value="Genomic_DNA"/>
</dbReference>
<gene>
    <name evidence="2" type="ORF">FM071_08295</name>
</gene>
<organism evidence="2 3">
    <name type="scientific">Sulfurimonas paralvinellae</name>
    <dbReference type="NCBI Taxonomy" id="317658"/>
    <lineage>
        <taxon>Bacteria</taxon>
        <taxon>Pseudomonadati</taxon>
        <taxon>Campylobacterota</taxon>
        <taxon>Epsilonproteobacteria</taxon>
        <taxon>Campylobacterales</taxon>
        <taxon>Sulfurimonadaceae</taxon>
        <taxon>Sulfurimonas</taxon>
    </lineage>
</organism>
<reference evidence="2 3" key="1">
    <citation type="submission" date="2019-07" db="EMBL/GenBank/DDBJ databases">
        <title>Sulfurimonas paralvinellae sp. nov., a novel mesophilic, hydrogen- and sulfur-oxidizing chemolithoautotroph within the Epsilonproteo- bacteria isolated from a deep-sea hydrothermal vent polychaete nest, reclassification of Thiomicrospira denitrificans as Sulfurimonas denitrificans comb. nov. and emended description of the genus Sulfurimonas.</title>
        <authorList>
            <person name="Wang S."/>
            <person name="Jiang L."/>
            <person name="Shao Z."/>
        </authorList>
    </citation>
    <scope>NUCLEOTIDE SEQUENCE [LARGE SCALE GENOMIC DNA]</scope>
    <source>
        <strain evidence="2 3">GO25</strain>
    </source>
</reference>
<dbReference type="RefSeq" id="WP_193110550.1">
    <property type="nucleotide sequence ID" value="NZ_CP041406.1"/>
</dbReference>
<proteinExistence type="predicted"/>
<sequence>MTLNKYKKRGFIDTELMNFIGATNPPPMDKETSDMIVKTAKMILDGLSLFLPDFIIEWIKNFISAIGIVIIASLTIITFPLALFYAIVKIAYKLFKKINDEIDNIFNTLSR</sequence>
<protein>
    <submittedName>
        <fullName evidence="2">Uncharacterized protein</fullName>
    </submittedName>
</protein>
<keyword evidence="3" id="KW-1185">Reference proteome</keyword>
<dbReference type="Proteomes" id="UP000593580">
    <property type="component" value="Chromosome"/>
</dbReference>
<accession>A0A7M1B999</accession>
<keyword evidence="1" id="KW-0812">Transmembrane</keyword>
<evidence type="ECO:0000256" key="1">
    <source>
        <dbReference type="SAM" id="Phobius"/>
    </source>
</evidence>
<dbReference type="AlphaFoldDB" id="A0A7M1B999"/>
<evidence type="ECO:0000313" key="2">
    <source>
        <dbReference type="EMBL" id="QOP46290.1"/>
    </source>
</evidence>
<keyword evidence="1" id="KW-1133">Transmembrane helix</keyword>
<name>A0A7M1B999_9BACT</name>